<proteinExistence type="predicted"/>
<feature type="non-terminal residue" evidence="1">
    <location>
        <position position="215"/>
    </location>
</feature>
<reference evidence="1" key="1">
    <citation type="journal article" date="2014" name="Front. Microbiol.">
        <title>High frequency of phylogenetically diverse reductive dehalogenase-homologous genes in deep subseafloor sedimentary metagenomes.</title>
        <authorList>
            <person name="Kawai M."/>
            <person name="Futagami T."/>
            <person name="Toyoda A."/>
            <person name="Takaki Y."/>
            <person name="Nishi S."/>
            <person name="Hori S."/>
            <person name="Arai W."/>
            <person name="Tsubouchi T."/>
            <person name="Morono Y."/>
            <person name="Uchiyama I."/>
            <person name="Ito T."/>
            <person name="Fujiyama A."/>
            <person name="Inagaki F."/>
            <person name="Takami H."/>
        </authorList>
    </citation>
    <scope>NUCLEOTIDE SEQUENCE</scope>
    <source>
        <strain evidence="1">Expedition CK06-06</strain>
    </source>
</reference>
<name>X1GCT2_9ZZZZ</name>
<dbReference type="AlphaFoldDB" id="X1GCT2"/>
<organism evidence="1">
    <name type="scientific">marine sediment metagenome</name>
    <dbReference type="NCBI Taxonomy" id="412755"/>
    <lineage>
        <taxon>unclassified sequences</taxon>
        <taxon>metagenomes</taxon>
        <taxon>ecological metagenomes</taxon>
    </lineage>
</organism>
<evidence type="ECO:0000313" key="1">
    <source>
        <dbReference type="EMBL" id="GAH42620.1"/>
    </source>
</evidence>
<dbReference type="EMBL" id="BARU01011215">
    <property type="protein sequence ID" value="GAH42620.1"/>
    <property type="molecule type" value="Genomic_DNA"/>
</dbReference>
<comment type="caution">
    <text evidence="1">The sequence shown here is derived from an EMBL/GenBank/DDBJ whole genome shotgun (WGS) entry which is preliminary data.</text>
</comment>
<protein>
    <submittedName>
        <fullName evidence="1">Uncharacterized protein</fullName>
    </submittedName>
</protein>
<accession>X1GCT2</accession>
<gene>
    <name evidence="1" type="ORF">S03H2_21133</name>
</gene>
<sequence>MGENWSVSELLFRFEEDIITPKLVIDNNDNLHIALIMQKEKYSRVYYLNYTASNSTKTLVPVFTTSSSVFSCLRIGISHNDTLNIAWLSKKGSILEGTRDCMIQLQRRNITTNEWLYEPLALYNESNPNIIDISANYNSLHICWTNSSDFSNTQTISHIFLNESTKIWSTYESLKLSSDYVKVLKIKHANDEGLHVLWAIGATYSALYYLKWFTN</sequence>